<dbReference type="Pfam" id="PF21777">
    <property type="entry name" value="SDR-like"/>
    <property type="match status" value="1"/>
</dbReference>
<feature type="domain" description="Short chain dehydrogenase-like proteobacteria" evidence="1">
    <location>
        <begin position="4"/>
        <end position="98"/>
    </location>
</feature>
<organism evidence="2 3">
    <name type="scientific">Blastomonas marina</name>
    <dbReference type="NCBI Taxonomy" id="1867408"/>
    <lineage>
        <taxon>Bacteria</taxon>
        <taxon>Pseudomonadati</taxon>
        <taxon>Pseudomonadota</taxon>
        <taxon>Alphaproteobacteria</taxon>
        <taxon>Sphingomonadales</taxon>
        <taxon>Sphingomonadaceae</taxon>
        <taxon>Blastomonas</taxon>
    </lineage>
</organism>
<sequence>MKTLRIPALSDEPLDAAACFQERWLSQARSCDDDLLLVFSPADHTHRNWRLAAVQELAREAGPRRRVNAVASNNDAAIGEAKDYFAEAPGVTGQYLRLAR</sequence>
<dbReference type="RefSeq" id="WP_188641166.1">
    <property type="nucleotide sequence ID" value="NZ_BMID01000001.1"/>
</dbReference>
<dbReference type="Proteomes" id="UP000603317">
    <property type="component" value="Unassembled WGS sequence"/>
</dbReference>
<keyword evidence="3" id="KW-1185">Reference proteome</keyword>
<evidence type="ECO:0000313" key="2">
    <source>
        <dbReference type="EMBL" id="GFZ99383.1"/>
    </source>
</evidence>
<proteinExistence type="predicted"/>
<protein>
    <recommendedName>
        <fullName evidence="1">Short chain dehydrogenase-like proteobacteria domain-containing protein</fullName>
    </recommendedName>
</protein>
<reference evidence="3" key="1">
    <citation type="journal article" date="2019" name="Int. J. Syst. Evol. Microbiol.">
        <title>The Global Catalogue of Microorganisms (GCM) 10K type strain sequencing project: providing services to taxonomists for standard genome sequencing and annotation.</title>
        <authorList>
            <consortium name="The Broad Institute Genomics Platform"/>
            <consortium name="The Broad Institute Genome Sequencing Center for Infectious Disease"/>
            <person name="Wu L."/>
            <person name="Ma J."/>
        </authorList>
    </citation>
    <scope>NUCLEOTIDE SEQUENCE [LARGE SCALE GENOMIC DNA]</scope>
    <source>
        <strain evidence="3">CGMCC 1.15297</strain>
    </source>
</reference>
<evidence type="ECO:0000313" key="3">
    <source>
        <dbReference type="Proteomes" id="UP000603317"/>
    </source>
</evidence>
<gene>
    <name evidence="2" type="ORF">GCM10010923_04630</name>
</gene>
<name>A0ABQ1F518_9SPHN</name>
<dbReference type="EMBL" id="BMID01000001">
    <property type="protein sequence ID" value="GFZ99383.1"/>
    <property type="molecule type" value="Genomic_DNA"/>
</dbReference>
<evidence type="ECO:0000259" key="1">
    <source>
        <dbReference type="Pfam" id="PF21777"/>
    </source>
</evidence>
<comment type="caution">
    <text evidence="2">The sequence shown here is derived from an EMBL/GenBank/DDBJ whole genome shotgun (WGS) entry which is preliminary data.</text>
</comment>
<accession>A0ABQ1F518</accession>
<dbReference type="InterPro" id="IPR048623">
    <property type="entry name" value="SDR-like_proteobact"/>
</dbReference>